<accession>A0A517X919</accession>
<dbReference type="AlphaFoldDB" id="A0A3D3R915"/>
<dbReference type="InterPro" id="IPR003489">
    <property type="entry name" value="RHF/RaiA"/>
</dbReference>
<dbReference type="GeneID" id="98646450"/>
<dbReference type="InterPro" id="IPR036567">
    <property type="entry name" value="RHF-like"/>
</dbReference>
<dbReference type="EMBL" id="DQAY01000098">
    <property type="protein sequence ID" value="HCO24507.1"/>
    <property type="molecule type" value="Genomic_DNA"/>
</dbReference>
<sequence length="124" mass="14203">MRNYDFECVALQTDCSAQTKEFVETQWDQAIDRIDNWIRTVSIYLTDINGPRGGISKRCRIVVHTQSGAPVIVQDTQERISTAITHAIKRAAHTLKRQVAKKRDKKRQPLHAITEPLVEMDAEM</sequence>
<proteinExistence type="predicted"/>
<protein>
    <recommendedName>
        <fullName evidence="5">Sigma 54 modulation protein / S30EA ribosomal protein</fullName>
    </recommendedName>
</protein>
<dbReference type="Pfam" id="PF02482">
    <property type="entry name" value="Ribosomal_S30AE"/>
    <property type="match status" value="1"/>
</dbReference>
<dbReference type="Gene3D" id="3.30.160.100">
    <property type="entry name" value="Ribosome hibernation promotion factor-like"/>
    <property type="match status" value="1"/>
</dbReference>
<organism evidence="1 3">
    <name type="scientific">Gimesia maris</name>
    <dbReference type="NCBI Taxonomy" id="122"/>
    <lineage>
        <taxon>Bacteria</taxon>
        <taxon>Pseudomonadati</taxon>
        <taxon>Planctomycetota</taxon>
        <taxon>Planctomycetia</taxon>
        <taxon>Planctomycetales</taxon>
        <taxon>Planctomycetaceae</taxon>
        <taxon>Gimesia</taxon>
    </lineage>
</organism>
<reference evidence="1 3" key="1">
    <citation type="journal article" date="2018" name="Nat. Biotechnol.">
        <title>A standardized bacterial taxonomy based on genome phylogeny substantially revises the tree of life.</title>
        <authorList>
            <person name="Parks D.H."/>
            <person name="Chuvochina M."/>
            <person name="Waite D.W."/>
            <person name="Rinke C."/>
            <person name="Skarshewski A."/>
            <person name="Chaumeil P.A."/>
            <person name="Hugenholtz P."/>
        </authorList>
    </citation>
    <scope>NUCLEOTIDE SEQUENCE [LARGE SCALE GENOMIC DNA]</scope>
    <source>
        <strain evidence="1">UBA9375</strain>
    </source>
</reference>
<evidence type="ECO:0008006" key="5">
    <source>
        <dbReference type="Google" id="ProtNLM"/>
    </source>
</evidence>
<dbReference type="RefSeq" id="WP_002644748.1">
    <property type="nucleotide sequence ID" value="NZ_CAXBMG010000009.1"/>
</dbReference>
<evidence type="ECO:0000313" key="2">
    <source>
        <dbReference type="EMBL" id="QEG15976.1"/>
    </source>
</evidence>
<dbReference type="Proteomes" id="UP000263642">
    <property type="component" value="Unassembled WGS sequence"/>
</dbReference>
<keyword evidence="4" id="KW-1185">Reference proteome</keyword>
<evidence type="ECO:0000313" key="3">
    <source>
        <dbReference type="Proteomes" id="UP000263642"/>
    </source>
</evidence>
<dbReference type="Proteomes" id="UP000322887">
    <property type="component" value="Chromosome"/>
</dbReference>
<accession>A0A3D3R915</accession>
<evidence type="ECO:0000313" key="1">
    <source>
        <dbReference type="EMBL" id="HCO24507.1"/>
    </source>
</evidence>
<dbReference type="SUPFAM" id="SSF69754">
    <property type="entry name" value="Ribosome binding protein Y (YfiA homologue)"/>
    <property type="match status" value="1"/>
</dbReference>
<evidence type="ECO:0000313" key="4">
    <source>
        <dbReference type="Proteomes" id="UP000322887"/>
    </source>
</evidence>
<reference evidence="2 4" key="2">
    <citation type="submission" date="2019-08" db="EMBL/GenBank/DDBJ databases">
        <title>Deep-cultivation of Planctomycetes and their phenomic and genomic characterization uncovers novel biology.</title>
        <authorList>
            <person name="Wiegand S."/>
            <person name="Jogler M."/>
            <person name="Boedeker C."/>
            <person name="Pinto D."/>
            <person name="Vollmers J."/>
            <person name="Rivas-Marin E."/>
            <person name="Kohn T."/>
            <person name="Peeters S.H."/>
            <person name="Heuer A."/>
            <person name="Rast P."/>
            <person name="Oberbeckmann S."/>
            <person name="Bunk B."/>
            <person name="Jeske O."/>
            <person name="Meyerdierks A."/>
            <person name="Storesund J.E."/>
            <person name="Kallscheuer N."/>
            <person name="Luecker S."/>
            <person name="Lage O.M."/>
            <person name="Pohl T."/>
            <person name="Merkel B.J."/>
            <person name="Hornburger P."/>
            <person name="Mueller R.-W."/>
            <person name="Bruemmer F."/>
            <person name="Labrenz M."/>
            <person name="Spormann A.M."/>
            <person name="Op den Camp H."/>
            <person name="Overmann J."/>
            <person name="Amann R."/>
            <person name="Jetten M.S.M."/>
            <person name="Mascher T."/>
            <person name="Medema M.H."/>
            <person name="Devos D.P."/>
            <person name="Kaster A.-K."/>
            <person name="Ovreas L."/>
            <person name="Rohde M."/>
            <person name="Galperin M.Y."/>
            <person name="Jogler C."/>
        </authorList>
    </citation>
    <scope>NUCLEOTIDE SEQUENCE [LARGE SCALE GENOMIC DNA]</scope>
    <source>
        <strain evidence="2 4">DSM 8797</strain>
    </source>
</reference>
<gene>
    <name evidence="1" type="ORF">DIT97_16285</name>
    <name evidence="2" type="ORF">GmarT_18370</name>
</gene>
<dbReference type="EMBL" id="CP042910">
    <property type="protein sequence ID" value="QEG15976.1"/>
    <property type="molecule type" value="Genomic_DNA"/>
</dbReference>
<name>A0A3D3R915_9PLAN</name>